<reference evidence="1 2" key="1">
    <citation type="submission" date="2024-09" db="EMBL/GenBank/DDBJ databases">
        <title>The Natural Products Discovery Center: Release of the First 8490 Sequenced Strains for Exploring Actinobacteria Biosynthetic Diversity.</title>
        <authorList>
            <person name="Kalkreuter E."/>
            <person name="Kautsar S.A."/>
            <person name="Yang D."/>
            <person name="Bader C.D."/>
            <person name="Teijaro C.N."/>
            <person name="Fluegel L."/>
            <person name="Davis C.M."/>
            <person name="Simpson J.R."/>
            <person name="Lauterbach L."/>
            <person name="Steele A.D."/>
            <person name="Gui C."/>
            <person name="Meng S."/>
            <person name="Li G."/>
            <person name="Viehrig K."/>
            <person name="Ye F."/>
            <person name="Su P."/>
            <person name="Kiefer A.F."/>
            <person name="Nichols A."/>
            <person name="Cepeda A.J."/>
            <person name="Yan W."/>
            <person name="Fan B."/>
            <person name="Jiang Y."/>
            <person name="Adhikari A."/>
            <person name="Zheng C.-J."/>
            <person name="Schuster L."/>
            <person name="Cowan T.M."/>
            <person name="Smanski M.J."/>
            <person name="Chevrette M.G."/>
            <person name="De Carvalho L.P.S."/>
            <person name="Shen B."/>
        </authorList>
    </citation>
    <scope>NUCLEOTIDE SEQUENCE [LARGE SCALE GENOMIC DNA]</scope>
    <source>
        <strain evidence="1 2">NPDC060353</strain>
    </source>
</reference>
<sequence length="148" mass="15971">MNTTGYRRPADVQRRIRAHLLIHANDDTSGEANIAGIRSPGGNWVLPGGPVVAIPAKRSLLEHVRNQTGLEVAESALTWVGVFEAAADSACLVLVWETGVEHTALASHEDCQWADHGGLPRPTRDVAVFDTDDSSTHDIAHLIPLHHP</sequence>
<dbReference type="Proteomes" id="UP001598673">
    <property type="component" value="Unassembled WGS sequence"/>
</dbReference>
<comment type="caution">
    <text evidence="1">The sequence shown here is derived from an EMBL/GenBank/DDBJ whole genome shotgun (WGS) entry which is preliminary data.</text>
</comment>
<evidence type="ECO:0000313" key="2">
    <source>
        <dbReference type="Proteomes" id="UP001598673"/>
    </source>
</evidence>
<evidence type="ECO:0000313" key="1">
    <source>
        <dbReference type="EMBL" id="MFD6792554.1"/>
    </source>
</evidence>
<keyword evidence="2" id="KW-1185">Reference proteome</keyword>
<proteinExistence type="predicted"/>
<protein>
    <recommendedName>
        <fullName evidence="3">Nudix hydrolase domain-containing protein</fullName>
    </recommendedName>
</protein>
<evidence type="ECO:0008006" key="3">
    <source>
        <dbReference type="Google" id="ProtNLM"/>
    </source>
</evidence>
<dbReference type="RefSeq" id="WP_258936887.1">
    <property type="nucleotide sequence ID" value="NZ_JANBBF010000010.1"/>
</dbReference>
<accession>A0ABW6G035</accession>
<gene>
    <name evidence="1" type="ORF">ACFWGY_04400</name>
</gene>
<name>A0ABW6G035_9PSEU</name>
<dbReference type="EMBL" id="JBHXCV010000002">
    <property type="protein sequence ID" value="MFD6792554.1"/>
    <property type="molecule type" value="Genomic_DNA"/>
</dbReference>
<organism evidence="1 2">
    <name type="scientific">Prauserella salsuginis</name>
    <dbReference type="NCBI Taxonomy" id="387889"/>
    <lineage>
        <taxon>Bacteria</taxon>
        <taxon>Bacillati</taxon>
        <taxon>Actinomycetota</taxon>
        <taxon>Actinomycetes</taxon>
        <taxon>Pseudonocardiales</taxon>
        <taxon>Pseudonocardiaceae</taxon>
        <taxon>Prauserella</taxon>
        <taxon>Prauserella salsuginis group</taxon>
    </lineage>
</organism>